<feature type="compositionally biased region" description="Basic and acidic residues" evidence="7">
    <location>
        <begin position="1083"/>
        <end position="1140"/>
    </location>
</feature>
<evidence type="ECO:0000256" key="2">
    <source>
        <dbReference type="ARBA" id="ARBA00022603"/>
    </source>
</evidence>
<feature type="compositionally biased region" description="Basic and acidic residues" evidence="7">
    <location>
        <begin position="720"/>
        <end position="730"/>
    </location>
</feature>
<feature type="compositionally biased region" description="Acidic residues" evidence="7">
    <location>
        <begin position="1294"/>
        <end position="1312"/>
    </location>
</feature>
<keyword evidence="3 6" id="KW-0808">Transferase</keyword>
<dbReference type="GO" id="GO:0000077">
    <property type="term" value="P:DNA damage checkpoint signaling"/>
    <property type="evidence" value="ECO:0007669"/>
    <property type="project" value="TreeGrafter"/>
</dbReference>
<feature type="compositionally biased region" description="Acidic residues" evidence="7">
    <location>
        <begin position="742"/>
        <end position="764"/>
    </location>
</feature>
<feature type="region of interest" description="Disordered" evidence="7">
    <location>
        <begin position="1855"/>
        <end position="1902"/>
    </location>
</feature>
<feature type="domain" description="DOT1" evidence="8">
    <location>
        <begin position="1529"/>
        <end position="1849"/>
    </location>
</feature>
<feature type="region of interest" description="Disordered" evidence="7">
    <location>
        <begin position="1083"/>
        <end position="1326"/>
    </location>
</feature>
<dbReference type="GO" id="GO:0140956">
    <property type="term" value="F:histone H3K79 trimethyltransferase activity"/>
    <property type="evidence" value="ECO:0007669"/>
    <property type="project" value="UniProtKB-EC"/>
</dbReference>
<protein>
    <recommendedName>
        <fullName evidence="6">Histone-lysine N-methyltransferase, H3 lysine-79 specific</fullName>
        <ecNumber evidence="6">2.1.1.360</ecNumber>
    </recommendedName>
    <alternativeName>
        <fullName evidence="6">Histone H3-K79 methyltransferase</fullName>
    </alternativeName>
</protein>
<evidence type="ECO:0000259" key="8">
    <source>
        <dbReference type="PROSITE" id="PS51569"/>
    </source>
</evidence>
<dbReference type="Pfam" id="PF08123">
    <property type="entry name" value="DOT1"/>
    <property type="match status" value="1"/>
</dbReference>
<feature type="region of interest" description="Disordered" evidence="7">
    <location>
        <begin position="894"/>
        <end position="918"/>
    </location>
</feature>
<name>A0A8J5URQ5_9ASCO</name>
<organism evidence="9 10">
    <name type="scientific">[Candida] subhashii</name>
    <dbReference type="NCBI Taxonomy" id="561895"/>
    <lineage>
        <taxon>Eukaryota</taxon>
        <taxon>Fungi</taxon>
        <taxon>Dikarya</taxon>
        <taxon>Ascomycota</taxon>
        <taxon>Saccharomycotina</taxon>
        <taxon>Pichiomycetes</taxon>
        <taxon>Debaryomycetaceae</taxon>
        <taxon>Spathaspora</taxon>
    </lineage>
</organism>
<feature type="compositionally biased region" description="Acidic residues" evidence="7">
    <location>
        <begin position="1274"/>
        <end position="1287"/>
    </location>
</feature>
<feature type="compositionally biased region" description="Polar residues" evidence="7">
    <location>
        <begin position="1871"/>
        <end position="1902"/>
    </location>
</feature>
<dbReference type="PANTHER" id="PTHR21451">
    <property type="entry name" value="HISTONE H3 METHYLTRANSFERASE"/>
    <property type="match status" value="1"/>
</dbReference>
<keyword evidence="5 6" id="KW-0539">Nucleus</keyword>
<feature type="compositionally biased region" description="Basic and acidic residues" evidence="7">
    <location>
        <begin position="897"/>
        <end position="918"/>
    </location>
</feature>
<comment type="caution">
    <text evidence="9">The sequence shown here is derived from an EMBL/GenBank/DDBJ whole genome shotgun (WGS) entry which is preliminary data.</text>
</comment>
<keyword evidence="10" id="KW-1185">Reference proteome</keyword>
<dbReference type="InterPro" id="IPR025789">
    <property type="entry name" value="DOT1_dom"/>
</dbReference>
<comment type="catalytic activity">
    <reaction evidence="6">
        <text>L-lysyl(79)-[histone H3] + 3 S-adenosyl-L-methionine = N(6),N(6),N(6)-trimethyl-L-lysyl(79)-[histone H3] + 3 S-adenosyl-L-homocysteine + 3 H(+)</text>
        <dbReference type="Rhea" id="RHEA:60328"/>
        <dbReference type="Rhea" id="RHEA-COMP:15549"/>
        <dbReference type="Rhea" id="RHEA-COMP:15552"/>
        <dbReference type="ChEBI" id="CHEBI:15378"/>
        <dbReference type="ChEBI" id="CHEBI:29969"/>
        <dbReference type="ChEBI" id="CHEBI:57856"/>
        <dbReference type="ChEBI" id="CHEBI:59789"/>
        <dbReference type="ChEBI" id="CHEBI:61961"/>
        <dbReference type="EC" id="2.1.1.360"/>
    </reaction>
</comment>
<keyword evidence="4 6" id="KW-0949">S-adenosyl-L-methionine</keyword>
<evidence type="ECO:0000256" key="5">
    <source>
        <dbReference type="ARBA" id="ARBA00023242"/>
    </source>
</evidence>
<comment type="similarity">
    <text evidence="6">Belongs to the class I-like SAM-binding methyltransferase superfamily. DOT1 family.</text>
</comment>
<dbReference type="EC" id="2.1.1.360" evidence="6"/>
<evidence type="ECO:0000256" key="7">
    <source>
        <dbReference type="SAM" id="MobiDB-lite"/>
    </source>
</evidence>
<comment type="miscellaneous">
    <text evidence="6">In contrast to other lysine histone methyltransferases, it does not contain a SET domain, suggesting the existence of another mechanism for methylation of lysine residues of histones.</text>
</comment>
<comment type="subcellular location">
    <subcellularLocation>
        <location evidence="1 6">Nucleus</location>
    </subcellularLocation>
</comment>
<dbReference type="InterPro" id="IPR030445">
    <property type="entry name" value="H3-K79_meTrfase"/>
</dbReference>
<feature type="compositionally biased region" description="Basic and acidic residues" evidence="7">
    <location>
        <begin position="1169"/>
        <end position="1240"/>
    </location>
</feature>
<dbReference type="GO" id="GO:0032259">
    <property type="term" value="P:methylation"/>
    <property type="evidence" value="ECO:0007669"/>
    <property type="project" value="UniProtKB-KW"/>
</dbReference>
<dbReference type="GO" id="GO:0006281">
    <property type="term" value="P:DNA repair"/>
    <property type="evidence" value="ECO:0007669"/>
    <property type="project" value="TreeGrafter"/>
</dbReference>
<evidence type="ECO:0000256" key="1">
    <source>
        <dbReference type="ARBA" id="ARBA00004123"/>
    </source>
</evidence>
<dbReference type="GeneID" id="73467582"/>
<comment type="function">
    <text evidence="6">Histone methyltransferase that specifically trimethylates histone H3 to form H3K79me3. This methylation is required for telomere silencing and for the pachytene checkpoint during the meiotic cell cycle by allowing the recruitment of RAD9 to double strand breaks. Nucleosomes are preferred as substrate compared to free histone.</text>
</comment>
<proteinExistence type="inferred from homology"/>
<dbReference type="RefSeq" id="XP_049265993.1">
    <property type="nucleotide sequence ID" value="XM_049410492.1"/>
</dbReference>
<feature type="region of interest" description="Disordered" evidence="7">
    <location>
        <begin position="720"/>
        <end position="764"/>
    </location>
</feature>
<evidence type="ECO:0000256" key="3">
    <source>
        <dbReference type="ARBA" id="ARBA00022679"/>
    </source>
</evidence>
<keyword evidence="6" id="KW-0156">Chromatin regulator</keyword>
<gene>
    <name evidence="9" type="ORF">J8A68_000781</name>
</gene>
<feature type="region of interest" description="Disordered" evidence="7">
    <location>
        <begin position="228"/>
        <end position="273"/>
    </location>
</feature>
<dbReference type="EMBL" id="JAGSYN010000047">
    <property type="protein sequence ID" value="KAG7665761.1"/>
    <property type="molecule type" value="Genomic_DNA"/>
</dbReference>
<evidence type="ECO:0000313" key="9">
    <source>
        <dbReference type="EMBL" id="KAG7665761.1"/>
    </source>
</evidence>
<evidence type="ECO:0000256" key="4">
    <source>
        <dbReference type="ARBA" id="ARBA00022691"/>
    </source>
</evidence>
<dbReference type="OrthoDB" id="443402at2759"/>
<reference evidence="9 10" key="1">
    <citation type="journal article" date="2021" name="DNA Res.">
        <title>Genome analysis of Candida subhashii reveals its hybrid nature and dual mitochondrial genome conformations.</title>
        <authorList>
            <person name="Mixao V."/>
            <person name="Hegedusova E."/>
            <person name="Saus E."/>
            <person name="Pryszcz L.P."/>
            <person name="Cillingova A."/>
            <person name="Nosek J."/>
            <person name="Gabaldon T."/>
        </authorList>
    </citation>
    <scope>NUCLEOTIDE SEQUENCE [LARGE SCALE GENOMIC DNA]</scope>
    <source>
        <strain evidence="9 10">CBS 10753</strain>
    </source>
</reference>
<evidence type="ECO:0000313" key="10">
    <source>
        <dbReference type="Proteomes" id="UP000694255"/>
    </source>
</evidence>
<accession>A0A8J5URQ5</accession>
<feature type="compositionally biased region" description="Basic residues" evidence="7">
    <location>
        <begin position="1255"/>
        <end position="1269"/>
    </location>
</feature>
<dbReference type="PANTHER" id="PTHR21451:SF0">
    <property type="entry name" value="HISTONE-LYSINE N-METHYLTRANSFERASE, H3 LYSINE-79 SPECIFIC"/>
    <property type="match status" value="1"/>
</dbReference>
<dbReference type="Proteomes" id="UP000694255">
    <property type="component" value="Unassembled WGS sequence"/>
</dbReference>
<comment type="activity regulation">
    <text evidence="6">Ubiquitination of histone H2B to form H2BK123ub1 is required for efficient DOT1 methyltransferase activity on histone H3.</text>
</comment>
<dbReference type="GO" id="GO:0005634">
    <property type="term" value="C:nucleus"/>
    <property type="evidence" value="ECO:0007669"/>
    <property type="project" value="UniProtKB-SubCell"/>
</dbReference>
<evidence type="ECO:0000256" key="6">
    <source>
        <dbReference type="RuleBase" id="RU271113"/>
    </source>
</evidence>
<sequence length="1902" mass="217865">MDIEALLSTPRVLSPPPTITNGVDSQGVWSVEHQSQLEELLSKPISFAELKSKFAMHENMTDLIARQILNHLSTITTASSDIWKRKICLHYCLYSGQLSDYQIASISGWNNVQEYRSWIVNVGRCWTQESLEILHCFAFEDLTARTLTTTMSQNLEICKQALELLFGSGMIKWTSSEKELIIKELKKSSDGLDYDILCLQLPFRSYEDIRSFIETELKVGESGKEVKVIKNGKESEPVNTENEPEPANRENESEPVNNGKESEPVNNGEKSEHVNNGIASNHISTLQEEEWTISNQQLLEKLVLQPITSTKLFSNFPSFSSKFIADKIITATKARHRIHNHWLDKIYCYQLLFCDSNILENYDRSRVDRLYETSEHLGWSKEDVEILSCLMLHDLTKDSLRANLGHKSIADIKKVSRGYIMYSDRETEILQNEIESKPELILQFPLRTLFNLNIKLKTLTGRSLLQLSPIANELLKRQIKKEKEEKMKDDVNGSVISKDEENIDSIVSKSHGINECPVMSLSSSDNGIDSDSVSDLKKNGWTISTQKLLNQLVGQPITFTQLLSNFPGRSKKFIADKVMATTKTTESLRNHWYVKICCYQKLFCDSNALINGKRARFLRLFQKSDWSKQDVEILCCLMLHDLTSDSLKKNLPRKSIADIKNMLGPIPNYSDREMEILENELKSKPDLIFQFALRTISGLEHKVLRLHGVSIGSLNPELRELSKEKAKEESDGSQARLSEDSNNAEEEEDDDGDDDDDEEYEEDEDELISYCIQYDLTADGLKDNFPNISIKQAVELIKSSVHDDEELEFTTGEKKLLRQLVQRNEPIEKHLNKFPFRDQGYMFEKYAREETVSKRPRFKNQAERLAYEAKWYCAENGTRRSGRKVVQLEGITQTSRLAEERDNREHETDDKSEKDENKSEINVKRVYVGKPAKQKIVLAPLDIQESISYCIQYDLTSDGLRENFPNKTIDQAVKLIKSQLQDKETLNFTLGEKELIKQIIQQEESIDNHLKRFPFRDVKYIRDKYVHEDTISKRRVKGFKNAAEKLAYEAQWYCSFESSSETSRRSNRRAVQRDELEELAKEAAKIDVSQKPRSVMSEEEKQRRRESREKARIQKQQQKEKEWELQKRQAEERKRKRQEEGYIPPKKQRVSKNPWSLFAGASHFQSIVGDKKPVEPGQSRERKQAEFFQPIEEKKMKTTSRQAEKQKIMKQLQEEARKKKAEEMKEKEKKAKEKQREKGKPGRKKGKIGKPGIKPGRKPGRKPGKKPKKRDYNDAEVEEPDVLDTEVDINHDDADGEAAEADAEEESEDEQETFSPFDPPDINSDSMVKLSGRQFYASSLYDPDQPTIPQLNFVTLEEAEVEQEDMSRAKQIMTTQDDIILYDDSVGYEVVESHAKRYKDMPIAFPPLLDADGESMNKLNKIKVRFLLYPQHTESFLLAEPKSNELDPIYEIVKLFMIQYSLYFSHSEVLKSIITEDYCHRLEHSVSENDFGEFMFVIDCWNMLMVKLSPNVAEAQKIIESNEDINAAPRTYLSLNEMRVPTIEDLKLETFFEEITLESVSPSFQLIKQAPEDDISTTITEIVPAIRIPAPNNVSAELRDLKPENYNQAFFKRLQEKESVSRFAIQQILLRIYSRVVSTDCRKLLSYKAFTAEVYGELLPSFTSEVLEKVNLLPSQRFYDLGSGVGNTTFQAALEFGVSLSGGCELMAHASKLTELQTGLIQKHLDVLGLKRLNLTFALSQSFVNNDAVRDVCLDCDVLIINNYLFDGELNAQVGRLLYGLRPGTKVISLRNFISPRYKASFDTVFDYFSVEKHEMSDIMSVSWTANKVPYYISTVQESILPDYLGRDDLAALGGGGGEGTPVSKAPSPDMSHNTSGDESSSLNGNMTPPTDVSESESATKN</sequence>
<dbReference type="PROSITE" id="PS51569">
    <property type="entry name" value="DOT1"/>
    <property type="match status" value="1"/>
</dbReference>
<keyword evidence="2 6" id="KW-0489">Methyltransferase</keyword>